<organism evidence="1 2">
    <name type="scientific">Lentinula lateritia</name>
    <dbReference type="NCBI Taxonomy" id="40482"/>
    <lineage>
        <taxon>Eukaryota</taxon>
        <taxon>Fungi</taxon>
        <taxon>Dikarya</taxon>
        <taxon>Basidiomycota</taxon>
        <taxon>Agaricomycotina</taxon>
        <taxon>Agaricomycetes</taxon>
        <taxon>Agaricomycetidae</taxon>
        <taxon>Agaricales</taxon>
        <taxon>Marasmiineae</taxon>
        <taxon>Omphalotaceae</taxon>
        <taxon>Lentinula</taxon>
    </lineage>
</organism>
<name>A0A9W9DE54_9AGAR</name>
<reference evidence="1" key="1">
    <citation type="submission" date="2022-08" db="EMBL/GenBank/DDBJ databases">
        <authorList>
            <consortium name="DOE Joint Genome Institute"/>
            <person name="Min B."/>
            <person name="Riley R."/>
            <person name="Sierra-Patev S."/>
            <person name="Naranjo-Ortiz M."/>
            <person name="Looney B."/>
            <person name="Konkel Z."/>
            <person name="Slot J.C."/>
            <person name="Sakamoto Y."/>
            <person name="Steenwyk J.L."/>
            <person name="Rokas A."/>
            <person name="Carro J."/>
            <person name="Camarero S."/>
            <person name="Ferreira P."/>
            <person name="Molpeceres G."/>
            <person name="Ruiz-Duenas F.J."/>
            <person name="Serrano A."/>
            <person name="Henrissat B."/>
            <person name="Drula E."/>
            <person name="Hughes K.W."/>
            <person name="Mata J.L."/>
            <person name="Ishikawa N.K."/>
            <person name="Vargas-Isla R."/>
            <person name="Ushijima S."/>
            <person name="Smith C.A."/>
            <person name="Ahrendt S."/>
            <person name="Andreopoulos W."/>
            <person name="He G."/>
            <person name="Labutti K."/>
            <person name="Lipzen A."/>
            <person name="Ng V."/>
            <person name="Sandor L."/>
            <person name="Barry K."/>
            <person name="Martinez A.T."/>
            <person name="Xiao Y."/>
            <person name="Gibbons J.G."/>
            <person name="Terashima K."/>
            <person name="Hibbett D.S."/>
            <person name="Grigoriev I.V."/>
        </authorList>
    </citation>
    <scope>NUCLEOTIDE SEQUENCE</scope>
    <source>
        <strain evidence="1">Sp2 HRB7682 ss15</strain>
    </source>
</reference>
<proteinExistence type="predicted"/>
<dbReference type="EMBL" id="JANVFS010000049">
    <property type="protein sequence ID" value="KAJ4465659.1"/>
    <property type="molecule type" value="Genomic_DNA"/>
</dbReference>
<reference evidence="1" key="2">
    <citation type="journal article" date="2023" name="Proc. Natl. Acad. Sci. U.S.A.">
        <title>A global phylogenomic analysis of the shiitake genus Lentinula.</title>
        <authorList>
            <person name="Sierra-Patev S."/>
            <person name="Min B."/>
            <person name="Naranjo-Ortiz M."/>
            <person name="Looney B."/>
            <person name="Konkel Z."/>
            <person name="Slot J.C."/>
            <person name="Sakamoto Y."/>
            <person name="Steenwyk J.L."/>
            <person name="Rokas A."/>
            <person name="Carro J."/>
            <person name="Camarero S."/>
            <person name="Ferreira P."/>
            <person name="Molpeceres G."/>
            <person name="Ruiz-Duenas F.J."/>
            <person name="Serrano A."/>
            <person name="Henrissat B."/>
            <person name="Drula E."/>
            <person name="Hughes K.W."/>
            <person name="Mata J.L."/>
            <person name="Ishikawa N.K."/>
            <person name="Vargas-Isla R."/>
            <person name="Ushijima S."/>
            <person name="Smith C.A."/>
            <person name="Donoghue J."/>
            <person name="Ahrendt S."/>
            <person name="Andreopoulos W."/>
            <person name="He G."/>
            <person name="LaButti K."/>
            <person name="Lipzen A."/>
            <person name="Ng V."/>
            <person name="Riley R."/>
            <person name="Sandor L."/>
            <person name="Barry K."/>
            <person name="Martinez A.T."/>
            <person name="Xiao Y."/>
            <person name="Gibbons J.G."/>
            <person name="Terashima K."/>
            <person name="Grigoriev I.V."/>
            <person name="Hibbett D."/>
        </authorList>
    </citation>
    <scope>NUCLEOTIDE SEQUENCE</scope>
    <source>
        <strain evidence="1">Sp2 HRB7682 ss15</strain>
    </source>
</reference>
<dbReference type="AlphaFoldDB" id="A0A9W9DE54"/>
<gene>
    <name evidence="1" type="ORF">C8J55DRAFT_566130</name>
</gene>
<sequence length="194" mass="22332">MGGDCWSKQEIAYSERSLRVLQLSYMWGQLNLEPKDYTTKARARSTENPKILRSGYQTLSEKFHTVFSIYAGINYGEQDRQFYLVTLVFHNTAACLNNCFRLSDKVFLAVCHATPLDLILDYLFIYEEDIALLMHPSRWRSISFATYNNRVGKEVFGALKDGPELSHLKVASPRHLILQPEKAESVMPFGRNLQ</sequence>
<accession>A0A9W9DE54</accession>
<evidence type="ECO:0000313" key="1">
    <source>
        <dbReference type="EMBL" id="KAJ4465659.1"/>
    </source>
</evidence>
<dbReference type="Proteomes" id="UP001150238">
    <property type="component" value="Unassembled WGS sequence"/>
</dbReference>
<evidence type="ECO:0000313" key="2">
    <source>
        <dbReference type="Proteomes" id="UP001150238"/>
    </source>
</evidence>
<comment type="caution">
    <text evidence="1">The sequence shown here is derived from an EMBL/GenBank/DDBJ whole genome shotgun (WGS) entry which is preliminary data.</text>
</comment>
<protein>
    <submittedName>
        <fullName evidence="1">Uncharacterized protein</fullName>
    </submittedName>
</protein>